<dbReference type="InterPro" id="IPR001789">
    <property type="entry name" value="Sig_transdc_resp-reg_receiver"/>
</dbReference>
<dbReference type="InterPro" id="IPR035919">
    <property type="entry name" value="EAL_sf"/>
</dbReference>
<dbReference type="EMBL" id="JADPMR010000001">
    <property type="protein sequence ID" value="MBF9000904.1"/>
    <property type="molecule type" value="Genomic_DNA"/>
</dbReference>
<dbReference type="CDD" id="cd01948">
    <property type="entry name" value="EAL"/>
    <property type="match status" value="1"/>
</dbReference>
<dbReference type="SUPFAM" id="SSF141868">
    <property type="entry name" value="EAL domain-like"/>
    <property type="match status" value="1"/>
</dbReference>
<dbReference type="PROSITE" id="PS50110">
    <property type="entry name" value="RESPONSE_REGULATORY"/>
    <property type="match status" value="1"/>
</dbReference>
<dbReference type="InterPro" id="IPR011006">
    <property type="entry name" value="CheY-like_superfamily"/>
</dbReference>
<dbReference type="PROSITE" id="PS50883">
    <property type="entry name" value="EAL"/>
    <property type="match status" value="1"/>
</dbReference>
<keyword evidence="5" id="KW-1185">Reference proteome</keyword>
<dbReference type="InterPro" id="IPR001633">
    <property type="entry name" value="EAL_dom"/>
</dbReference>
<evidence type="ECO:0000313" key="4">
    <source>
        <dbReference type="EMBL" id="MBF9000904.1"/>
    </source>
</evidence>
<gene>
    <name evidence="4" type="ORF">I1A42_10040</name>
</gene>
<sequence>MGDEKFIFMEDPTDFPQKIKTHSTIKTIGKILSVDDDLSYQQSLLYSLRDFVDKGDVEEILTANSASEAATMIAQNDEIAVILLDVVMEDDDAGLRLVETIRNIQGNSLVRIVLLTGQPGVAPRKDVMQKYDIDEYWNKSEIDYDILKAVVASNLRSWRSMYQLEQARIGLQLVIDASRQLASQYDKKSFIQVVLKQVASIIDGGEGESTLCVATHVTNDSLEQSYVLAYSGHENVPVGKPLPPVLLDKFGDLYQEAISEHSHKFNDNLSILCFSNEQQQSNCYFILAEGQQPLSEYSIHLLQVFGENISSGFMKIALINQLSNLAYLDSELQIYNQNWLLRELQNMNSVDRNNTQLVIFSIDNFDSQALTLSEDSLLQVITHTYHKISELYHHPMAFSRIESSIFSVLCNKNEAIDDSELVEFTNQINEVDGELRNYTLTIIKVDLSHMSSFSAMQILYLSKSLLYYARQKGVGFMAYGAWYRERLLTEYQILNDLKAAIEEDEFFLELQPKIDLHNDRPVGLEALLRWKKQGAVIPPDTFIPIAENSGIITKLDAIALNLTLEAIKALGKHGYKLPISFNATVKDLYESSYIQLIEDAIAVEHIDPELLDVEITETQAMDSYAKVNPILEHLHDLHVHVSIDDFGTGYSSLAHISKLAADTIKIDKTFVTNLRENRANQQVVELVINLASLFNFSVVAEGIETQEEKETLLKKGCHIGQGFLYAKPMPLGQLIDWLKQHQPQDIVG</sequence>
<dbReference type="SMART" id="SM00448">
    <property type="entry name" value="REC"/>
    <property type="match status" value="1"/>
</dbReference>
<feature type="modified residue" description="4-aspartylphosphate" evidence="1">
    <location>
        <position position="85"/>
    </location>
</feature>
<dbReference type="Pfam" id="PF00563">
    <property type="entry name" value="EAL"/>
    <property type="match status" value="1"/>
</dbReference>
<dbReference type="Proteomes" id="UP000597206">
    <property type="component" value="Unassembled WGS sequence"/>
</dbReference>
<feature type="domain" description="EAL" evidence="3">
    <location>
        <begin position="490"/>
        <end position="742"/>
    </location>
</feature>
<dbReference type="InterPro" id="IPR021800">
    <property type="entry name" value="DUF3369"/>
</dbReference>
<organism evidence="4 5">
    <name type="scientific">Vibrio nitrifigilis</name>
    <dbReference type="NCBI Taxonomy" id="2789781"/>
    <lineage>
        <taxon>Bacteria</taxon>
        <taxon>Pseudomonadati</taxon>
        <taxon>Pseudomonadota</taxon>
        <taxon>Gammaproteobacteria</taxon>
        <taxon>Vibrionales</taxon>
        <taxon>Vibrionaceae</taxon>
        <taxon>Vibrio</taxon>
    </lineage>
</organism>
<proteinExistence type="predicted"/>
<feature type="domain" description="Response regulatory" evidence="2">
    <location>
        <begin position="30"/>
        <end position="154"/>
    </location>
</feature>
<dbReference type="Gene3D" id="3.20.20.450">
    <property type="entry name" value="EAL domain"/>
    <property type="match status" value="1"/>
</dbReference>
<comment type="caution">
    <text evidence="4">The sequence shown here is derived from an EMBL/GenBank/DDBJ whole genome shotgun (WGS) entry which is preliminary data.</text>
</comment>
<accession>A0ABS0GES3</accession>
<dbReference type="SMART" id="SM00052">
    <property type="entry name" value="EAL"/>
    <property type="match status" value="1"/>
</dbReference>
<reference evidence="4 5" key="1">
    <citation type="submission" date="2020-11" db="EMBL/GenBank/DDBJ databases">
        <title>Vibrio nitrifigilis sp. nov., a marine nitrogen-fixing bacterium isolated from the lagoon sediment of an islet inside an atoll.</title>
        <authorList>
            <person name="Wang L.-T."/>
            <person name="Shieh W.Y."/>
        </authorList>
    </citation>
    <scope>NUCLEOTIDE SEQUENCE [LARGE SCALE GENOMIC DNA]</scope>
    <source>
        <strain evidence="4 5">NFV-1</strain>
    </source>
</reference>
<keyword evidence="1" id="KW-0597">Phosphoprotein</keyword>
<evidence type="ECO:0000256" key="1">
    <source>
        <dbReference type="PROSITE-ProRule" id="PRU00169"/>
    </source>
</evidence>
<dbReference type="InterPro" id="IPR050706">
    <property type="entry name" value="Cyclic-di-GMP_PDE-like"/>
</dbReference>
<dbReference type="PANTHER" id="PTHR33121">
    <property type="entry name" value="CYCLIC DI-GMP PHOSPHODIESTERASE PDEF"/>
    <property type="match status" value="1"/>
</dbReference>
<evidence type="ECO:0000259" key="2">
    <source>
        <dbReference type="PROSITE" id="PS50110"/>
    </source>
</evidence>
<dbReference type="Gene3D" id="3.40.50.2300">
    <property type="match status" value="1"/>
</dbReference>
<evidence type="ECO:0000259" key="3">
    <source>
        <dbReference type="PROSITE" id="PS50883"/>
    </source>
</evidence>
<dbReference type="Pfam" id="PF11849">
    <property type="entry name" value="DUF3369"/>
    <property type="match status" value="1"/>
</dbReference>
<dbReference type="RefSeq" id="WP_196123394.1">
    <property type="nucleotide sequence ID" value="NZ_JADPMR010000001.1"/>
</dbReference>
<name>A0ABS0GES3_9VIBR</name>
<dbReference type="PANTHER" id="PTHR33121:SF70">
    <property type="entry name" value="SIGNALING PROTEIN YKOW"/>
    <property type="match status" value="1"/>
</dbReference>
<dbReference type="SUPFAM" id="SSF52172">
    <property type="entry name" value="CheY-like"/>
    <property type="match status" value="1"/>
</dbReference>
<protein>
    <submittedName>
        <fullName evidence="4">EAL domain-containing protein</fullName>
    </submittedName>
</protein>
<evidence type="ECO:0000313" key="5">
    <source>
        <dbReference type="Proteomes" id="UP000597206"/>
    </source>
</evidence>